<evidence type="ECO:0000256" key="5">
    <source>
        <dbReference type="PROSITE-ProRule" id="PRU10141"/>
    </source>
</evidence>
<keyword evidence="2 5" id="KW-0547">Nucleotide-binding</keyword>
<keyword evidence="4 5" id="KW-0067">ATP-binding</keyword>
<dbReference type="PANTHER" id="PTHR43289:SF6">
    <property type="entry name" value="SERINE_THREONINE-PROTEIN KINASE NEKL-3"/>
    <property type="match status" value="1"/>
</dbReference>
<organism evidence="7 8">
    <name type="scientific">Luteolibacter arcticus</name>
    <dbReference type="NCBI Taxonomy" id="1581411"/>
    <lineage>
        <taxon>Bacteria</taxon>
        <taxon>Pseudomonadati</taxon>
        <taxon>Verrucomicrobiota</taxon>
        <taxon>Verrucomicrobiia</taxon>
        <taxon>Verrucomicrobiales</taxon>
        <taxon>Verrucomicrobiaceae</taxon>
        <taxon>Luteolibacter</taxon>
    </lineage>
</organism>
<feature type="binding site" evidence="5">
    <location>
        <position position="71"/>
    </location>
    <ligand>
        <name>ATP</name>
        <dbReference type="ChEBI" id="CHEBI:30616"/>
    </ligand>
</feature>
<dbReference type="GO" id="GO:0004674">
    <property type="term" value="F:protein serine/threonine kinase activity"/>
    <property type="evidence" value="ECO:0007669"/>
    <property type="project" value="UniProtKB-KW"/>
</dbReference>
<dbReference type="Proteomes" id="UP001320876">
    <property type="component" value="Unassembled WGS sequence"/>
</dbReference>
<dbReference type="EMBL" id="JAPDDT010000001">
    <property type="protein sequence ID" value="MCW1921058.1"/>
    <property type="molecule type" value="Genomic_DNA"/>
</dbReference>
<dbReference type="RefSeq" id="WP_264485167.1">
    <property type="nucleotide sequence ID" value="NZ_JAPDDT010000001.1"/>
</dbReference>
<dbReference type="NCBIfam" id="TIGR01409">
    <property type="entry name" value="TAT_signal_seq"/>
    <property type="match status" value="1"/>
</dbReference>
<protein>
    <submittedName>
        <fullName evidence="7">Serine/threonine protein kinase</fullName>
    </submittedName>
</protein>
<dbReference type="Pfam" id="PF00069">
    <property type="entry name" value="Pkinase"/>
    <property type="match status" value="1"/>
</dbReference>
<evidence type="ECO:0000259" key="6">
    <source>
        <dbReference type="PROSITE" id="PS50011"/>
    </source>
</evidence>
<dbReference type="PROSITE" id="PS00108">
    <property type="entry name" value="PROTEIN_KINASE_ST"/>
    <property type="match status" value="1"/>
</dbReference>
<keyword evidence="1" id="KW-0808">Transferase</keyword>
<proteinExistence type="predicted"/>
<evidence type="ECO:0000313" key="7">
    <source>
        <dbReference type="EMBL" id="MCW1921058.1"/>
    </source>
</evidence>
<dbReference type="PROSITE" id="PS50011">
    <property type="entry name" value="PROTEIN_KINASE_DOM"/>
    <property type="match status" value="1"/>
</dbReference>
<name>A0ABT3GCB5_9BACT</name>
<evidence type="ECO:0000256" key="2">
    <source>
        <dbReference type="ARBA" id="ARBA00022741"/>
    </source>
</evidence>
<accession>A0ABT3GCB5</accession>
<dbReference type="InterPro" id="IPR008271">
    <property type="entry name" value="Ser/Thr_kinase_AS"/>
</dbReference>
<gene>
    <name evidence="7" type="ORF">OKA05_00735</name>
</gene>
<dbReference type="InterPro" id="IPR017441">
    <property type="entry name" value="Protein_kinase_ATP_BS"/>
</dbReference>
<comment type="caution">
    <text evidence="7">The sequence shown here is derived from an EMBL/GenBank/DDBJ whole genome shotgun (WGS) entry which is preliminary data.</text>
</comment>
<keyword evidence="3 7" id="KW-0418">Kinase</keyword>
<evidence type="ECO:0000256" key="4">
    <source>
        <dbReference type="ARBA" id="ARBA00022840"/>
    </source>
</evidence>
<dbReference type="PANTHER" id="PTHR43289">
    <property type="entry name" value="MITOGEN-ACTIVATED PROTEIN KINASE KINASE KINASE 20-RELATED"/>
    <property type="match status" value="1"/>
</dbReference>
<dbReference type="Gene3D" id="3.30.200.20">
    <property type="entry name" value="Phosphorylase Kinase, domain 1"/>
    <property type="match status" value="1"/>
</dbReference>
<dbReference type="CDD" id="cd14014">
    <property type="entry name" value="STKc_PknB_like"/>
    <property type="match status" value="1"/>
</dbReference>
<dbReference type="Gene3D" id="2.60.120.560">
    <property type="entry name" value="Exo-inulinase, domain 1"/>
    <property type="match status" value="1"/>
</dbReference>
<reference evidence="7 8" key="1">
    <citation type="submission" date="2022-10" db="EMBL/GenBank/DDBJ databases">
        <title>Luteolibacter arcticus strain CCTCC AB 2014275, whole genome shotgun sequencing project.</title>
        <authorList>
            <person name="Zhao G."/>
            <person name="Shen L."/>
        </authorList>
    </citation>
    <scope>NUCLEOTIDE SEQUENCE [LARGE SCALE GENOMIC DNA]</scope>
    <source>
        <strain evidence="7 8">CCTCC AB 2014275</strain>
    </source>
</reference>
<keyword evidence="8" id="KW-1185">Reference proteome</keyword>
<evidence type="ECO:0000313" key="8">
    <source>
        <dbReference type="Proteomes" id="UP001320876"/>
    </source>
</evidence>
<dbReference type="Gene3D" id="1.10.510.10">
    <property type="entry name" value="Transferase(Phosphotransferase) domain 1"/>
    <property type="match status" value="1"/>
</dbReference>
<evidence type="ECO:0000256" key="1">
    <source>
        <dbReference type="ARBA" id="ARBA00022679"/>
    </source>
</evidence>
<dbReference type="PROSITE" id="PS00107">
    <property type="entry name" value="PROTEIN_KINASE_ATP"/>
    <property type="match status" value="1"/>
</dbReference>
<feature type="domain" description="Protein kinase" evidence="6">
    <location>
        <begin position="38"/>
        <end position="287"/>
    </location>
</feature>
<dbReference type="SMART" id="SM00220">
    <property type="entry name" value="S_TKc"/>
    <property type="match status" value="1"/>
</dbReference>
<evidence type="ECO:0000256" key="3">
    <source>
        <dbReference type="ARBA" id="ARBA00022777"/>
    </source>
</evidence>
<keyword evidence="7" id="KW-0723">Serine/threonine-protein kinase</keyword>
<dbReference type="InterPro" id="IPR000719">
    <property type="entry name" value="Prot_kinase_dom"/>
</dbReference>
<dbReference type="InterPro" id="IPR011009">
    <property type="entry name" value="Kinase-like_dom_sf"/>
</dbReference>
<sequence>MSASSPHRRLAGLNPADLMATATSQGDSDEAPPELAGIEIQHLIGRGGMGAVYLGKQLSLDREVAVKIVAKAGDELFLERLEREARTMAKLRHSNLVTVHHFERLPDGSAAIIMEHVQGGTLRDRMALHPQGLPLEDVLRWTREIAAALAAAHRSGVVHRDLKPENVLLDGHGSALVTDFGLAVPTDRSSTRLTLTGTAVGTVDYMAPEAFHSADPDVRADVFSLGVMMYEMLTGRIPRGSFDGPRRQRPEVPRELDEVVMRALRPAPEERFAGMDELLAAIDRAVLRKGGRRWFLGAAGVAAAALGIGLWKKRKPAVEDATSLAEVSSLSPKEWRPLLSSTDLSRRVISGRWTREGGAVVTDDSVCVLTLRDEVPAAYRLRVVFTRLSGDYCAGVFFRVNGQVTSVDIDGWDKDLAGVQTIDGLSLEQQEHPFTFALEDGRRYELKIEVKPEAVRIWINGRELGTVPIAGRQLGVVFPWRWDPAQRPAALAIGSYQSPMRFESVEWWPLDP</sequence>
<dbReference type="SUPFAM" id="SSF56112">
    <property type="entry name" value="Protein kinase-like (PK-like)"/>
    <property type="match status" value="1"/>
</dbReference>
<dbReference type="InterPro" id="IPR019546">
    <property type="entry name" value="TAT_signal_bac_arc"/>
</dbReference>